<gene>
    <name evidence="2" type="ORF">Tco_0653910</name>
</gene>
<keyword evidence="2" id="KW-0695">RNA-directed DNA polymerase</keyword>
<organism evidence="2 3">
    <name type="scientific">Tanacetum coccineum</name>
    <dbReference type="NCBI Taxonomy" id="301880"/>
    <lineage>
        <taxon>Eukaryota</taxon>
        <taxon>Viridiplantae</taxon>
        <taxon>Streptophyta</taxon>
        <taxon>Embryophyta</taxon>
        <taxon>Tracheophyta</taxon>
        <taxon>Spermatophyta</taxon>
        <taxon>Magnoliopsida</taxon>
        <taxon>eudicotyledons</taxon>
        <taxon>Gunneridae</taxon>
        <taxon>Pentapetalae</taxon>
        <taxon>asterids</taxon>
        <taxon>campanulids</taxon>
        <taxon>Asterales</taxon>
        <taxon>Asteraceae</taxon>
        <taxon>Asteroideae</taxon>
        <taxon>Anthemideae</taxon>
        <taxon>Anthemidinae</taxon>
        <taxon>Tanacetum</taxon>
    </lineage>
</organism>
<dbReference type="Gene3D" id="3.30.70.270">
    <property type="match status" value="1"/>
</dbReference>
<dbReference type="Pfam" id="PF17919">
    <property type="entry name" value="RT_RNaseH_2"/>
    <property type="match status" value="1"/>
</dbReference>
<protein>
    <submittedName>
        <fullName evidence="2">Reverse transcriptase domain-containing protein</fullName>
    </submittedName>
</protein>
<accession>A0ABQ4X1Q7</accession>
<evidence type="ECO:0000313" key="2">
    <source>
        <dbReference type="EMBL" id="GJS59126.1"/>
    </source>
</evidence>
<dbReference type="PANTHER" id="PTHR48475">
    <property type="entry name" value="RIBONUCLEASE H"/>
    <property type="match status" value="1"/>
</dbReference>
<sequence length="208" mass="23356">MLKDIQSLNGKLAALSRFLSKGAKRSFPFFKVLKSCTYKKDIQWTQEAAAALQEMKKLVETLPTLTMPIHAKVLMMYLAASTESLSVALFARKEEGQVPIYFVSRVLQGAELNYPILEKLILALALTKPKKSGHVAKWAIKLGEHDIVFRARGDSNKETSKYFLIEAPPEDNRKEVGRKTDTKLEETKPSCEWKLYTDRESSSDGSGA</sequence>
<reference evidence="2" key="1">
    <citation type="journal article" date="2022" name="Int. J. Mol. Sci.">
        <title>Draft Genome of Tanacetum Coccineum: Genomic Comparison of Closely Related Tanacetum-Family Plants.</title>
        <authorList>
            <person name="Yamashiro T."/>
            <person name="Shiraishi A."/>
            <person name="Nakayama K."/>
            <person name="Satake H."/>
        </authorList>
    </citation>
    <scope>NUCLEOTIDE SEQUENCE</scope>
</reference>
<name>A0ABQ4X1Q7_9ASTR</name>
<dbReference type="PANTHER" id="PTHR48475:SF2">
    <property type="entry name" value="RIBONUCLEASE H"/>
    <property type="match status" value="1"/>
</dbReference>
<reference evidence="2" key="2">
    <citation type="submission" date="2022-01" db="EMBL/GenBank/DDBJ databases">
        <authorList>
            <person name="Yamashiro T."/>
            <person name="Shiraishi A."/>
            <person name="Satake H."/>
            <person name="Nakayama K."/>
        </authorList>
    </citation>
    <scope>NUCLEOTIDE SEQUENCE</scope>
</reference>
<keyword evidence="2" id="KW-0548">Nucleotidyltransferase</keyword>
<keyword evidence="3" id="KW-1185">Reference proteome</keyword>
<dbReference type="Proteomes" id="UP001151760">
    <property type="component" value="Unassembled WGS sequence"/>
</dbReference>
<dbReference type="GO" id="GO:0003964">
    <property type="term" value="F:RNA-directed DNA polymerase activity"/>
    <property type="evidence" value="ECO:0007669"/>
    <property type="project" value="UniProtKB-KW"/>
</dbReference>
<evidence type="ECO:0000259" key="1">
    <source>
        <dbReference type="Pfam" id="PF17919"/>
    </source>
</evidence>
<feature type="domain" description="Reverse transcriptase/retrotransposon-derived protein RNase H-like" evidence="1">
    <location>
        <begin position="44"/>
        <end position="125"/>
    </location>
</feature>
<dbReference type="InterPro" id="IPR043128">
    <property type="entry name" value="Rev_trsase/Diguanyl_cyclase"/>
</dbReference>
<comment type="caution">
    <text evidence="2">The sequence shown here is derived from an EMBL/GenBank/DDBJ whole genome shotgun (WGS) entry which is preliminary data.</text>
</comment>
<dbReference type="SUPFAM" id="SSF56672">
    <property type="entry name" value="DNA/RNA polymerases"/>
    <property type="match status" value="1"/>
</dbReference>
<keyword evidence="2" id="KW-0808">Transferase</keyword>
<proteinExistence type="predicted"/>
<dbReference type="EMBL" id="BQNB010009128">
    <property type="protein sequence ID" value="GJS59126.1"/>
    <property type="molecule type" value="Genomic_DNA"/>
</dbReference>
<evidence type="ECO:0000313" key="3">
    <source>
        <dbReference type="Proteomes" id="UP001151760"/>
    </source>
</evidence>
<dbReference type="InterPro" id="IPR043502">
    <property type="entry name" value="DNA/RNA_pol_sf"/>
</dbReference>
<dbReference type="InterPro" id="IPR041577">
    <property type="entry name" value="RT_RNaseH_2"/>
</dbReference>